<protein>
    <submittedName>
        <fullName evidence="1">6297_t:CDS:1</fullName>
    </submittedName>
</protein>
<comment type="caution">
    <text evidence="1">The sequence shown here is derived from an EMBL/GenBank/DDBJ whole genome shotgun (WGS) entry which is preliminary data.</text>
</comment>
<organism evidence="1 2">
    <name type="scientific">Cetraspora pellucida</name>
    <dbReference type="NCBI Taxonomy" id="1433469"/>
    <lineage>
        <taxon>Eukaryota</taxon>
        <taxon>Fungi</taxon>
        <taxon>Fungi incertae sedis</taxon>
        <taxon>Mucoromycota</taxon>
        <taxon>Glomeromycotina</taxon>
        <taxon>Glomeromycetes</taxon>
        <taxon>Diversisporales</taxon>
        <taxon>Gigasporaceae</taxon>
        <taxon>Cetraspora</taxon>
    </lineage>
</organism>
<proteinExistence type="predicted"/>
<keyword evidence="2" id="KW-1185">Reference proteome</keyword>
<gene>
    <name evidence="1" type="ORF">SPELUC_LOCUS4072</name>
</gene>
<sequence length="46" mass="5495">MAAKNLIIQQQSFNRFIDQLNEKFNKKHLEILENNNNTSTDQNLIY</sequence>
<reference evidence="1" key="1">
    <citation type="submission" date="2021-06" db="EMBL/GenBank/DDBJ databases">
        <authorList>
            <person name="Kallberg Y."/>
            <person name="Tangrot J."/>
            <person name="Rosling A."/>
        </authorList>
    </citation>
    <scope>NUCLEOTIDE SEQUENCE</scope>
    <source>
        <strain evidence="1">28 12/20/2015</strain>
    </source>
</reference>
<accession>A0ACA9LHC3</accession>
<dbReference type="Proteomes" id="UP000789366">
    <property type="component" value="Unassembled WGS sequence"/>
</dbReference>
<evidence type="ECO:0000313" key="2">
    <source>
        <dbReference type="Proteomes" id="UP000789366"/>
    </source>
</evidence>
<dbReference type="EMBL" id="CAJVPW010003440">
    <property type="protein sequence ID" value="CAG8524182.1"/>
    <property type="molecule type" value="Genomic_DNA"/>
</dbReference>
<evidence type="ECO:0000313" key="1">
    <source>
        <dbReference type="EMBL" id="CAG8524182.1"/>
    </source>
</evidence>
<name>A0ACA9LHC3_9GLOM</name>